<dbReference type="Proteomes" id="UP000093186">
    <property type="component" value="Unassembled WGS sequence"/>
</dbReference>
<keyword evidence="1" id="KW-1133">Transmembrane helix</keyword>
<keyword evidence="1" id="KW-0812">Transmembrane</keyword>
<gene>
    <name evidence="2" type="ORF">BA195_01615</name>
</gene>
<evidence type="ECO:0000313" key="3">
    <source>
        <dbReference type="Proteomes" id="UP000093186"/>
    </source>
</evidence>
<protein>
    <recommendedName>
        <fullName evidence="4">DUF3325 domain-containing protein</fullName>
    </recommendedName>
</protein>
<evidence type="ECO:0000256" key="1">
    <source>
        <dbReference type="SAM" id="Phobius"/>
    </source>
</evidence>
<accession>A0A1B9Y0T9</accession>
<comment type="caution">
    <text evidence="2">The sequence shown here is derived from an EMBL/GenBank/DDBJ whole genome shotgun (WGS) entry which is preliminary data.</text>
</comment>
<organism evidence="2 3">
    <name type="scientific">Tenacibaculum soleae</name>
    <dbReference type="NCBI Taxonomy" id="447689"/>
    <lineage>
        <taxon>Bacteria</taxon>
        <taxon>Pseudomonadati</taxon>
        <taxon>Bacteroidota</taxon>
        <taxon>Flavobacteriia</taxon>
        <taxon>Flavobacteriales</taxon>
        <taxon>Flavobacteriaceae</taxon>
        <taxon>Tenacibaculum</taxon>
    </lineage>
</organism>
<dbReference type="OrthoDB" id="839906at2"/>
<sequence>MITSSFLLIFIGLFFKYNTSKKIELSNLKKIETWIQNNTKKANTISVLILMATLLLMIRQFGTTSGVLFWLFTITLILSLIIIIAPFKKINYKHITFLFAISFLIEILL</sequence>
<name>A0A1B9Y0T9_9FLAO</name>
<feature type="transmembrane region" description="Helical" evidence="1">
    <location>
        <begin position="68"/>
        <end position="85"/>
    </location>
</feature>
<dbReference type="EMBL" id="MAKX01000001">
    <property type="protein sequence ID" value="OCK43427.1"/>
    <property type="molecule type" value="Genomic_DNA"/>
</dbReference>
<keyword evidence="3" id="KW-1185">Reference proteome</keyword>
<dbReference type="RefSeq" id="WP_068701776.1">
    <property type="nucleotide sequence ID" value="NZ_JAUOSG010000001.1"/>
</dbReference>
<reference evidence="2 3" key="1">
    <citation type="submission" date="2016-06" db="EMBL/GenBank/DDBJ databases">
        <title>Draft Genome Sequence of Tenacibaculum soleae UCD-KL19.</title>
        <authorList>
            <person name="Eisen J.A."/>
            <person name="Coil D.A."/>
            <person name="Lujan K.M."/>
        </authorList>
    </citation>
    <scope>NUCLEOTIDE SEQUENCE [LARGE SCALE GENOMIC DNA]</scope>
    <source>
        <strain evidence="2 3">UCD-KL19</strain>
    </source>
</reference>
<dbReference type="AlphaFoldDB" id="A0A1B9Y0T9"/>
<evidence type="ECO:0000313" key="2">
    <source>
        <dbReference type="EMBL" id="OCK43427.1"/>
    </source>
</evidence>
<dbReference type="STRING" id="447689.BA195_01615"/>
<feature type="transmembrane region" description="Helical" evidence="1">
    <location>
        <begin position="44"/>
        <end position="61"/>
    </location>
</feature>
<evidence type="ECO:0008006" key="4">
    <source>
        <dbReference type="Google" id="ProtNLM"/>
    </source>
</evidence>
<keyword evidence="1" id="KW-0472">Membrane</keyword>
<proteinExistence type="predicted"/>